<dbReference type="PANTHER" id="PTHR31105:SF38">
    <property type="entry name" value="PROTEIN ENHANCED DISEASE RESISTANCE 4"/>
    <property type="match status" value="1"/>
</dbReference>
<sequence>MGIKKLLNRKHIKICLYCKVKLFEGRTWVKEDMIKKTERTTEQRASIFGSTTFFAGECAKKRNNEAVNPASCARETDVAPRNTMDHVSEDKECSNGEQPILPQEQVLRTNTTSSSSGECSLDGDGGSEQIENGKCNVEQPVLPQKKVTRTKTTTSSSRECSFDGDGGSKTNENRECNGEQPVFPQGKVLETKTTSSSSGECSLDGHGGSSQNENGERNQEQPILSQEKVFRTETTCSSSEECSLDGEEGSGRNDNKKCNEKKPVLPQENVVRTKNTFSGEISLDVNGGRDQNENGECDERLLVLPQENVLRTKSSSSSSGECSLDGDGGTGQTETLECSGEQPILPQDKVMRTKTTSPSSGECFLDGDGGSNRNENGECYGEQPVLCQSESGKCIGEHLDLPHDNIQWIKTSSSSGECFLDEIGGRNQNEIVEFNMAFNFEEDPENETDANSLSDIRFKRHKVSNKGCSTELTQTKIKASSVLMGESSVEETNDTHLQLAGEEESDNGNLLLKDTKERLSGKSAGVDANNDKSALIEGKSEGDVTAKSLTSDNSASERMNSSLATPCKPEEGGISCNPVSSNKQMKEAKESIHHSLDHVRLVGTLDTSDVINQSSELSGDLGELPKSSTTRSLHAYDGSVSSYDGVDKRFPDKHLNPFDDTYNVASVVSEGRHRKGKGPISSRNVPSDLPRGMHYAMKDSKRSQYKVLETTRHDRPVRHWMRAEREEFPPRMPFHRNGSQSGYESDIPSNHMHDDELFFSSSSVLSRDSGEDTDHEKTKLLRMIYKLQNQLNRTSSLRERTNGSLSPGVSYKGKHISTSHSRDFHEGRRFNNDLSDPWGDGRCIHGPINWRQRSKFSRIPFSAEATSSTYHVDDSCFHCRHQERCYSAGLPSPVFSQHEELCRYHPGHNCCFSHNSHPWSTARFRGSKPPLHGRKTKSEDQRHRAQEMRMYFREKQSSYKRHFRPVAGGAPFVTCQNCSKLLQLPADFLLFKRVCHQLKCGSCSKILKFSLQNRSHIVSHAPSELDDQSEVINGSINMASLASHANYYRSSHAVPISFSDDYGHSMSKSYSSEGDPISLIPFHGLHDSEYDTNISRGRGTFEEEKKISRHSRTRKDSWGTYASSEREAPPPAPRNSPLHQLMGYSSPSQVIRGVGSSGEGNEFMHYEEPDLS</sequence>
<feature type="region of interest" description="Disordered" evidence="1">
    <location>
        <begin position="107"/>
        <end position="263"/>
    </location>
</feature>
<feature type="region of interest" description="Disordered" evidence="1">
    <location>
        <begin position="521"/>
        <end position="574"/>
    </location>
</feature>
<feature type="region of interest" description="Disordered" evidence="1">
    <location>
        <begin position="670"/>
        <end position="691"/>
    </location>
</feature>
<dbReference type="Pfam" id="PF11331">
    <property type="entry name" value="Zn_ribbon_12"/>
    <property type="match status" value="1"/>
</dbReference>
<feature type="region of interest" description="Disordered" evidence="1">
    <location>
        <begin position="731"/>
        <end position="750"/>
    </location>
</feature>
<reference evidence="3" key="1">
    <citation type="submission" date="2020-09" db="EMBL/GenBank/DDBJ databases">
        <title>Genome-Enabled Discovery of Anthraquinone Biosynthesis in Senna tora.</title>
        <authorList>
            <person name="Kang S.-H."/>
            <person name="Pandey R.P."/>
            <person name="Lee C.-M."/>
            <person name="Sim J.-S."/>
            <person name="Jeong J.-T."/>
            <person name="Choi B.-S."/>
            <person name="Jung M."/>
            <person name="Ginzburg D."/>
            <person name="Zhao K."/>
            <person name="Won S.Y."/>
            <person name="Oh T.-J."/>
            <person name="Yu Y."/>
            <person name="Kim N.-H."/>
            <person name="Lee O.R."/>
            <person name="Lee T.-H."/>
            <person name="Bashyal P."/>
            <person name="Kim T.-S."/>
            <person name="Lee W.-H."/>
            <person name="Kawkins C."/>
            <person name="Kim C.-K."/>
            <person name="Kim J.S."/>
            <person name="Ahn B.O."/>
            <person name="Rhee S.Y."/>
            <person name="Sohng J.K."/>
        </authorList>
    </citation>
    <scope>NUCLEOTIDE SEQUENCE</scope>
    <source>
        <tissue evidence="3">Leaf</tissue>
    </source>
</reference>
<dbReference type="Proteomes" id="UP000634136">
    <property type="component" value="Unassembled WGS sequence"/>
</dbReference>
<comment type="caution">
    <text evidence="3">The sequence shown here is derived from an EMBL/GenBank/DDBJ whole genome shotgun (WGS) entry which is preliminary data.</text>
</comment>
<accession>A0A834TYF8</accession>
<feature type="compositionally biased region" description="Low complexity" evidence="1">
    <location>
        <begin position="232"/>
        <end position="241"/>
    </location>
</feature>
<dbReference type="EMBL" id="JAAIUW010000005">
    <property type="protein sequence ID" value="KAF7830850.1"/>
    <property type="molecule type" value="Genomic_DNA"/>
</dbReference>
<feature type="region of interest" description="Disordered" evidence="1">
    <location>
        <begin position="923"/>
        <end position="943"/>
    </location>
</feature>
<feature type="region of interest" description="Disordered" evidence="1">
    <location>
        <begin position="308"/>
        <end position="343"/>
    </location>
</feature>
<proteinExistence type="predicted"/>
<keyword evidence="4" id="KW-1185">Reference proteome</keyword>
<feature type="compositionally biased region" description="Basic and acidic residues" evidence="1">
    <location>
        <begin position="249"/>
        <end position="263"/>
    </location>
</feature>
<dbReference type="OrthoDB" id="1930285at2759"/>
<feature type="compositionally biased region" description="Polar residues" evidence="1">
    <location>
        <begin position="107"/>
        <end position="118"/>
    </location>
</feature>
<organism evidence="3 4">
    <name type="scientific">Senna tora</name>
    <dbReference type="NCBI Taxonomy" id="362788"/>
    <lineage>
        <taxon>Eukaryota</taxon>
        <taxon>Viridiplantae</taxon>
        <taxon>Streptophyta</taxon>
        <taxon>Embryophyta</taxon>
        <taxon>Tracheophyta</taxon>
        <taxon>Spermatophyta</taxon>
        <taxon>Magnoliopsida</taxon>
        <taxon>eudicotyledons</taxon>
        <taxon>Gunneridae</taxon>
        <taxon>Pentapetalae</taxon>
        <taxon>rosids</taxon>
        <taxon>fabids</taxon>
        <taxon>Fabales</taxon>
        <taxon>Fabaceae</taxon>
        <taxon>Caesalpinioideae</taxon>
        <taxon>Cassia clade</taxon>
        <taxon>Senna</taxon>
    </lineage>
</organism>
<dbReference type="InterPro" id="IPR040244">
    <property type="entry name" value="EDR4-like"/>
</dbReference>
<evidence type="ECO:0000313" key="4">
    <source>
        <dbReference type="Proteomes" id="UP000634136"/>
    </source>
</evidence>
<evidence type="ECO:0000313" key="3">
    <source>
        <dbReference type="EMBL" id="KAF7830850.1"/>
    </source>
</evidence>
<dbReference type="AlphaFoldDB" id="A0A834TYF8"/>
<feature type="domain" description="Probable zinc-ribbon" evidence="2">
    <location>
        <begin position="967"/>
        <end position="1011"/>
    </location>
</feature>
<evidence type="ECO:0000259" key="2">
    <source>
        <dbReference type="Pfam" id="PF11331"/>
    </source>
</evidence>
<dbReference type="PANTHER" id="PTHR31105">
    <property type="entry name" value="EXTRA-LARGE G-PROTEIN-LIKE"/>
    <property type="match status" value="1"/>
</dbReference>
<feature type="region of interest" description="Disordered" evidence="1">
    <location>
        <begin position="1091"/>
        <end position="1172"/>
    </location>
</feature>
<dbReference type="InterPro" id="IPR021480">
    <property type="entry name" value="Zinc_ribbon_12"/>
</dbReference>
<feature type="compositionally biased region" description="Polar residues" evidence="1">
    <location>
        <begin position="547"/>
        <end position="564"/>
    </location>
</feature>
<feature type="compositionally biased region" description="Basic and acidic residues" evidence="1">
    <location>
        <begin position="1162"/>
        <end position="1172"/>
    </location>
</feature>
<evidence type="ECO:0000256" key="1">
    <source>
        <dbReference type="SAM" id="MobiDB-lite"/>
    </source>
</evidence>
<feature type="region of interest" description="Disordered" evidence="1">
    <location>
        <begin position="793"/>
        <end position="820"/>
    </location>
</feature>
<protein>
    <submittedName>
        <fullName evidence="3">Protein ENHANCED DISEASE RESISTANCE 4</fullName>
    </submittedName>
</protein>
<feature type="compositionally biased region" description="Polar residues" evidence="1">
    <location>
        <begin position="191"/>
        <end position="200"/>
    </location>
</feature>
<dbReference type="GO" id="GO:1900150">
    <property type="term" value="P:regulation of defense response to fungus"/>
    <property type="evidence" value="ECO:0007669"/>
    <property type="project" value="InterPro"/>
</dbReference>
<gene>
    <name evidence="3" type="ORF">G2W53_013183</name>
</gene>
<name>A0A834TYF8_9FABA</name>